<gene>
    <name evidence="1" type="ORF">CFP56_043337</name>
</gene>
<reference evidence="1 2" key="1">
    <citation type="journal article" date="2018" name="Sci. Data">
        <title>The draft genome sequence of cork oak.</title>
        <authorList>
            <person name="Ramos A.M."/>
            <person name="Usie A."/>
            <person name="Barbosa P."/>
            <person name="Barros P.M."/>
            <person name="Capote T."/>
            <person name="Chaves I."/>
            <person name="Simoes F."/>
            <person name="Abreu I."/>
            <person name="Carrasquinho I."/>
            <person name="Faro C."/>
            <person name="Guimaraes J.B."/>
            <person name="Mendonca D."/>
            <person name="Nobrega F."/>
            <person name="Rodrigues L."/>
            <person name="Saibo N.J.M."/>
            <person name="Varela M.C."/>
            <person name="Egas C."/>
            <person name="Matos J."/>
            <person name="Miguel C.M."/>
            <person name="Oliveira M.M."/>
            <person name="Ricardo C.P."/>
            <person name="Goncalves S."/>
        </authorList>
    </citation>
    <scope>NUCLEOTIDE SEQUENCE [LARGE SCALE GENOMIC DNA]</scope>
    <source>
        <strain evidence="2">cv. HL8</strain>
    </source>
</reference>
<name>A0AAW0LGV4_QUESU</name>
<proteinExistence type="predicted"/>
<evidence type="ECO:0000313" key="2">
    <source>
        <dbReference type="Proteomes" id="UP000237347"/>
    </source>
</evidence>
<organism evidence="1 2">
    <name type="scientific">Quercus suber</name>
    <name type="common">Cork oak</name>
    <dbReference type="NCBI Taxonomy" id="58331"/>
    <lineage>
        <taxon>Eukaryota</taxon>
        <taxon>Viridiplantae</taxon>
        <taxon>Streptophyta</taxon>
        <taxon>Embryophyta</taxon>
        <taxon>Tracheophyta</taxon>
        <taxon>Spermatophyta</taxon>
        <taxon>Magnoliopsida</taxon>
        <taxon>eudicotyledons</taxon>
        <taxon>Gunneridae</taxon>
        <taxon>Pentapetalae</taxon>
        <taxon>rosids</taxon>
        <taxon>fabids</taxon>
        <taxon>Fagales</taxon>
        <taxon>Fagaceae</taxon>
        <taxon>Quercus</taxon>
    </lineage>
</organism>
<dbReference type="AlphaFoldDB" id="A0AAW0LGV4"/>
<keyword evidence="2" id="KW-1185">Reference proteome</keyword>
<dbReference type="Proteomes" id="UP000237347">
    <property type="component" value="Unassembled WGS sequence"/>
</dbReference>
<sequence length="67" mass="7461">MDHVKPKRTPQNGNVLEGEIFLQNLPSIVTAHALACPGGFPVMEIAYRSLQWLSSISWSLHVVLSFQ</sequence>
<comment type="caution">
    <text evidence="1">The sequence shown here is derived from an EMBL/GenBank/DDBJ whole genome shotgun (WGS) entry which is preliminary data.</text>
</comment>
<accession>A0AAW0LGV4</accession>
<evidence type="ECO:0000313" key="1">
    <source>
        <dbReference type="EMBL" id="KAK7850968.1"/>
    </source>
</evidence>
<dbReference type="EMBL" id="PKMF04000093">
    <property type="protein sequence ID" value="KAK7850968.1"/>
    <property type="molecule type" value="Genomic_DNA"/>
</dbReference>
<protein>
    <submittedName>
        <fullName evidence="1">Uncharacterized protein</fullName>
    </submittedName>
</protein>